<sequence>MPMYTQRRINFQYSDSIDLAPRRTNRRFAAASRSTSVSYYYARANQGFKTVVQSVHLTWEVPGRNCSHQQPNKLPPGSSTCPSHLEVETMLAVCILN</sequence>
<dbReference type="Proteomes" id="UP000244005">
    <property type="component" value="Unassembled WGS sequence"/>
</dbReference>
<dbReference type="EMBL" id="KZ772763">
    <property type="protein sequence ID" value="PTQ33181.1"/>
    <property type="molecule type" value="Genomic_DNA"/>
</dbReference>
<gene>
    <name evidence="1" type="ORF">MARPO_0091s0040</name>
</gene>
<proteinExistence type="predicted"/>
<keyword evidence="2" id="KW-1185">Reference proteome</keyword>
<protein>
    <submittedName>
        <fullName evidence="1">Uncharacterized protein</fullName>
    </submittedName>
</protein>
<organism evidence="1 2">
    <name type="scientific">Marchantia polymorpha</name>
    <name type="common">Common liverwort</name>
    <name type="synonym">Marchantia aquatica</name>
    <dbReference type="NCBI Taxonomy" id="3197"/>
    <lineage>
        <taxon>Eukaryota</taxon>
        <taxon>Viridiplantae</taxon>
        <taxon>Streptophyta</taxon>
        <taxon>Embryophyta</taxon>
        <taxon>Marchantiophyta</taxon>
        <taxon>Marchantiopsida</taxon>
        <taxon>Marchantiidae</taxon>
        <taxon>Marchantiales</taxon>
        <taxon>Marchantiaceae</taxon>
        <taxon>Marchantia</taxon>
    </lineage>
</organism>
<dbReference type="Gramene" id="Mp6g21150.1">
    <property type="protein sequence ID" value="Mp6g21150.1.cds"/>
    <property type="gene ID" value="Mp6g21150"/>
</dbReference>
<dbReference type="AlphaFoldDB" id="A0A2R6WH60"/>
<name>A0A2R6WH60_MARPO</name>
<evidence type="ECO:0000313" key="2">
    <source>
        <dbReference type="Proteomes" id="UP000244005"/>
    </source>
</evidence>
<evidence type="ECO:0000313" key="1">
    <source>
        <dbReference type="EMBL" id="PTQ33181.1"/>
    </source>
</evidence>
<accession>A0A2R6WH60</accession>
<reference evidence="2" key="1">
    <citation type="journal article" date="2017" name="Cell">
        <title>Insights into land plant evolution garnered from the Marchantia polymorpha genome.</title>
        <authorList>
            <person name="Bowman J.L."/>
            <person name="Kohchi T."/>
            <person name="Yamato K.T."/>
            <person name="Jenkins J."/>
            <person name="Shu S."/>
            <person name="Ishizaki K."/>
            <person name="Yamaoka S."/>
            <person name="Nishihama R."/>
            <person name="Nakamura Y."/>
            <person name="Berger F."/>
            <person name="Adam C."/>
            <person name="Aki S.S."/>
            <person name="Althoff F."/>
            <person name="Araki T."/>
            <person name="Arteaga-Vazquez M.A."/>
            <person name="Balasubrmanian S."/>
            <person name="Barry K."/>
            <person name="Bauer D."/>
            <person name="Boehm C.R."/>
            <person name="Briginshaw L."/>
            <person name="Caballero-Perez J."/>
            <person name="Catarino B."/>
            <person name="Chen F."/>
            <person name="Chiyoda S."/>
            <person name="Chovatia M."/>
            <person name="Davies K.M."/>
            <person name="Delmans M."/>
            <person name="Demura T."/>
            <person name="Dierschke T."/>
            <person name="Dolan L."/>
            <person name="Dorantes-Acosta A.E."/>
            <person name="Eklund D.M."/>
            <person name="Florent S.N."/>
            <person name="Flores-Sandoval E."/>
            <person name="Fujiyama A."/>
            <person name="Fukuzawa H."/>
            <person name="Galik B."/>
            <person name="Grimanelli D."/>
            <person name="Grimwood J."/>
            <person name="Grossniklaus U."/>
            <person name="Hamada T."/>
            <person name="Haseloff J."/>
            <person name="Hetherington A.J."/>
            <person name="Higo A."/>
            <person name="Hirakawa Y."/>
            <person name="Hundley H.N."/>
            <person name="Ikeda Y."/>
            <person name="Inoue K."/>
            <person name="Inoue S.I."/>
            <person name="Ishida S."/>
            <person name="Jia Q."/>
            <person name="Kakita M."/>
            <person name="Kanazawa T."/>
            <person name="Kawai Y."/>
            <person name="Kawashima T."/>
            <person name="Kennedy M."/>
            <person name="Kinose K."/>
            <person name="Kinoshita T."/>
            <person name="Kohara Y."/>
            <person name="Koide E."/>
            <person name="Komatsu K."/>
            <person name="Kopischke S."/>
            <person name="Kubo M."/>
            <person name="Kyozuka J."/>
            <person name="Lagercrantz U."/>
            <person name="Lin S.S."/>
            <person name="Lindquist E."/>
            <person name="Lipzen A.M."/>
            <person name="Lu C.W."/>
            <person name="De Luna E."/>
            <person name="Martienssen R.A."/>
            <person name="Minamino N."/>
            <person name="Mizutani M."/>
            <person name="Mizutani M."/>
            <person name="Mochizuki N."/>
            <person name="Monte I."/>
            <person name="Mosher R."/>
            <person name="Nagasaki H."/>
            <person name="Nakagami H."/>
            <person name="Naramoto S."/>
            <person name="Nishitani K."/>
            <person name="Ohtani M."/>
            <person name="Okamoto T."/>
            <person name="Okumura M."/>
            <person name="Phillips J."/>
            <person name="Pollak B."/>
            <person name="Reinders A."/>
            <person name="Rovekamp M."/>
            <person name="Sano R."/>
            <person name="Sawa S."/>
            <person name="Schmid M.W."/>
            <person name="Shirakawa M."/>
            <person name="Solano R."/>
            <person name="Spunde A."/>
            <person name="Suetsugu N."/>
            <person name="Sugano S."/>
            <person name="Sugiyama A."/>
            <person name="Sun R."/>
            <person name="Suzuki Y."/>
            <person name="Takenaka M."/>
            <person name="Takezawa D."/>
            <person name="Tomogane H."/>
            <person name="Tsuzuki M."/>
            <person name="Ueda T."/>
            <person name="Umeda M."/>
            <person name="Ward J.M."/>
            <person name="Watanabe Y."/>
            <person name="Yazaki K."/>
            <person name="Yokoyama R."/>
            <person name="Yoshitake Y."/>
            <person name="Yotsui I."/>
            <person name="Zachgo S."/>
            <person name="Schmutz J."/>
        </authorList>
    </citation>
    <scope>NUCLEOTIDE SEQUENCE [LARGE SCALE GENOMIC DNA]</scope>
    <source>
        <strain evidence="2">Tak-1</strain>
    </source>
</reference>